<dbReference type="Proteomes" id="UP000630660">
    <property type="component" value="Unassembled WGS sequence"/>
</dbReference>
<dbReference type="InterPro" id="IPR050345">
    <property type="entry name" value="Aliph_Amidase/BUP"/>
</dbReference>
<reference evidence="3" key="1">
    <citation type="submission" date="2019-11" db="EMBL/GenBank/DDBJ databases">
        <title>Microbial mats filling the niche in hypersaline microbial mats.</title>
        <authorList>
            <person name="Wong H.L."/>
            <person name="Macleod F.I."/>
            <person name="White R.A. III"/>
            <person name="Burns B.P."/>
        </authorList>
    </citation>
    <scope>NUCLEOTIDE SEQUENCE</scope>
    <source>
        <strain evidence="3">Bin_327</strain>
    </source>
</reference>
<dbReference type="PANTHER" id="PTHR43674:SF2">
    <property type="entry name" value="BETA-UREIDOPROPIONASE"/>
    <property type="match status" value="1"/>
</dbReference>
<dbReference type="PANTHER" id="PTHR43674">
    <property type="entry name" value="NITRILASE C965.09-RELATED"/>
    <property type="match status" value="1"/>
</dbReference>
<evidence type="ECO:0000256" key="1">
    <source>
        <dbReference type="ARBA" id="ARBA00022801"/>
    </source>
</evidence>
<proteinExistence type="predicted"/>
<comment type="caution">
    <text evidence="3">The sequence shown here is derived from an EMBL/GenBank/DDBJ whole genome shotgun (WGS) entry which is preliminary data.</text>
</comment>
<dbReference type="CDD" id="cd07197">
    <property type="entry name" value="nitrilase"/>
    <property type="match status" value="1"/>
</dbReference>
<dbReference type="Gene3D" id="3.60.110.10">
    <property type="entry name" value="Carbon-nitrogen hydrolase"/>
    <property type="match status" value="1"/>
</dbReference>
<feature type="domain" description="CN hydrolase" evidence="2">
    <location>
        <begin position="1"/>
        <end position="161"/>
    </location>
</feature>
<feature type="non-terminal residue" evidence="3">
    <location>
        <position position="161"/>
    </location>
</feature>
<dbReference type="AlphaFoldDB" id="A0A9D5K9I6"/>
<protein>
    <submittedName>
        <fullName evidence="3">Carbon-nitrogen hydrolase family protein</fullName>
    </submittedName>
</protein>
<evidence type="ECO:0000313" key="4">
    <source>
        <dbReference type="Proteomes" id="UP000630660"/>
    </source>
</evidence>
<dbReference type="SUPFAM" id="SSF56317">
    <property type="entry name" value="Carbon-nitrogen hydrolase"/>
    <property type="match status" value="1"/>
</dbReference>
<dbReference type="Pfam" id="PF00795">
    <property type="entry name" value="CN_hydrolase"/>
    <property type="match status" value="1"/>
</dbReference>
<gene>
    <name evidence="3" type="ORF">GF359_06370</name>
</gene>
<evidence type="ECO:0000259" key="2">
    <source>
        <dbReference type="PROSITE" id="PS50263"/>
    </source>
</evidence>
<dbReference type="InterPro" id="IPR036526">
    <property type="entry name" value="C-N_Hydrolase_sf"/>
</dbReference>
<dbReference type="InterPro" id="IPR003010">
    <property type="entry name" value="C-N_Hydrolase"/>
</dbReference>
<name>A0A9D5K9I6_UNCW3</name>
<dbReference type="PROSITE" id="PS50263">
    <property type="entry name" value="CN_HYDROLASE"/>
    <property type="match status" value="1"/>
</dbReference>
<evidence type="ECO:0000313" key="3">
    <source>
        <dbReference type="EMBL" id="MBD3364823.1"/>
    </source>
</evidence>
<sequence>MKAALVSNMITDDFEVNQKRILELAGNAAGSGVRRIVFPEAAATGLVNTGNPEHDLEIAEPVPGPRNSQWRDFARRKGVYFAAGFLERDGNKLYDSALLFDPGGNLVLQYRRIDTGWLNPGDNNTTYRTGKEIPYTDTEFGRVGFLILRPSGAGHGVCVEI</sequence>
<organism evidence="3 4">
    <name type="scientific">candidate division WOR-3 bacterium</name>
    <dbReference type="NCBI Taxonomy" id="2052148"/>
    <lineage>
        <taxon>Bacteria</taxon>
        <taxon>Bacteria division WOR-3</taxon>
    </lineage>
</organism>
<accession>A0A9D5K9I6</accession>
<dbReference type="GO" id="GO:0016811">
    <property type="term" value="F:hydrolase activity, acting on carbon-nitrogen (but not peptide) bonds, in linear amides"/>
    <property type="evidence" value="ECO:0007669"/>
    <property type="project" value="UniProtKB-ARBA"/>
</dbReference>
<dbReference type="EMBL" id="WJKJ01000212">
    <property type="protein sequence ID" value="MBD3364823.1"/>
    <property type="molecule type" value="Genomic_DNA"/>
</dbReference>
<keyword evidence="1 3" id="KW-0378">Hydrolase</keyword>